<proteinExistence type="inferred from homology"/>
<reference evidence="10" key="2">
    <citation type="submission" date="2025-09" db="UniProtKB">
        <authorList>
            <consortium name="Ensembl"/>
        </authorList>
    </citation>
    <scope>IDENTIFICATION</scope>
</reference>
<feature type="binding site" description="axial binding residue" evidence="8">
    <location>
        <position position="478"/>
    </location>
    <ligand>
        <name>heme</name>
        <dbReference type="ChEBI" id="CHEBI:30413"/>
    </ligand>
    <ligandPart>
        <name>Fe</name>
        <dbReference type="ChEBI" id="CHEBI:18248"/>
    </ligandPart>
</feature>
<dbReference type="InterPro" id="IPR017972">
    <property type="entry name" value="Cyt_P450_CS"/>
</dbReference>
<dbReference type="GO" id="GO:0006704">
    <property type="term" value="P:glucocorticoid biosynthetic process"/>
    <property type="evidence" value="ECO:0007669"/>
    <property type="project" value="TreeGrafter"/>
</dbReference>
<evidence type="ECO:0000256" key="9">
    <source>
        <dbReference type="RuleBase" id="RU000461"/>
    </source>
</evidence>
<comment type="similarity">
    <text evidence="2 9">Belongs to the cytochrome P450 family.</text>
</comment>
<dbReference type="Pfam" id="PF00067">
    <property type="entry name" value="p450"/>
    <property type="match status" value="1"/>
</dbReference>
<sequence>MLRKSLMNVGLRVVNRQQQKGIQRFTAGLSPVNYGEIQRRDASTTTTTTTTTPVMGNNNKLKTMDELGGPSFMTTLYWLFVKGYFKTTQQMQIEHSKIYGPLWKSTYGPLVVVNVASAELIEQVLRQEGRHPVRTDMPHWRGYRELRNQAHGPLTEMGAKWLRIRSILNPRMLKPKHVSSYSNTINEVVTDFISRVARLRETNGHGVMVNDLTGELYKFAFEGICSVLFETRMGCMNEVVPEETQKFILSVGEMFQLSQVIVLFPKSYWPYLTFWKRFVAAWDHLFKVAEELVQKKMEEIQKQVHLDQNVEGAYLTHLLLSDQMTFTEILGSITELLLAGVDTTSNTVSWCLYHLAKEPEIQEKLYQEVIGVCPGDKMPTSEDIAQMPYLKAIIRETLRLYPVVPGNARLTVENEIVVGDHLFPKKTLFHLCHYAVSYDETIFPDAHTFLPQRWLRGAEEKSKHPFGSVPFGFGIRACLGRRVAELEMYLLLSRLIKHYELRPDPAGTTVKPITRTLLCPAEEINLQFLDRGKEKVHVLGTTFSGG</sequence>
<keyword evidence="4 8" id="KW-0479">Metal-binding</keyword>
<dbReference type="PANTHER" id="PTHR24279">
    <property type="entry name" value="CYTOCHROME P450"/>
    <property type="match status" value="1"/>
</dbReference>
<dbReference type="GO" id="GO:0071375">
    <property type="term" value="P:cellular response to peptide hormone stimulus"/>
    <property type="evidence" value="ECO:0007669"/>
    <property type="project" value="TreeGrafter"/>
</dbReference>
<evidence type="ECO:0000256" key="8">
    <source>
        <dbReference type="PIRSR" id="PIRSR602401-1"/>
    </source>
</evidence>
<dbReference type="Ensembl" id="ENSSLDT00000011075.1">
    <property type="protein sequence ID" value="ENSSLDP00000010683.1"/>
    <property type="gene ID" value="ENSSLDG00000008336.1"/>
</dbReference>
<evidence type="ECO:0000256" key="7">
    <source>
        <dbReference type="ARBA" id="ARBA00023033"/>
    </source>
</evidence>
<keyword evidence="11" id="KW-1185">Reference proteome</keyword>
<organism evidence="10 11">
    <name type="scientific">Seriola lalandi dorsalis</name>
    <dbReference type="NCBI Taxonomy" id="1841481"/>
    <lineage>
        <taxon>Eukaryota</taxon>
        <taxon>Metazoa</taxon>
        <taxon>Chordata</taxon>
        <taxon>Craniata</taxon>
        <taxon>Vertebrata</taxon>
        <taxon>Euteleostomi</taxon>
        <taxon>Actinopterygii</taxon>
        <taxon>Neopterygii</taxon>
        <taxon>Teleostei</taxon>
        <taxon>Neoteleostei</taxon>
        <taxon>Acanthomorphata</taxon>
        <taxon>Carangaria</taxon>
        <taxon>Carangiformes</taxon>
        <taxon>Carangidae</taxon>
        <taxon>Seriola</taxon>
    </lineage>
</organism>
<comment type="cofactor">
    <cofactor evidence="1 8">
        <name>heme</name>
        <dbReference type="ChEBI" id="CHEBI:30413"/>
    </cofactor>
</comment>
<dbReference type="FunFam" id="1.10.630.10:FF:000006">
    <property type="entry name" value="Cytochrome P450 302a1, mitochondrial"/>
    <property type="match status" value="1"/>
</dbReference>
<keyword evidence="6 8" id="KW-0408">Iron</keyword>
<dbReference type="SUPFAM" id="SSF48264">
    <property type="entry name" value="Cytochrome P450"/>
    <property type="match status" value="1"/>
</dbReference>
<evidence type="ECO:0000256" key="6">
    <source>
        <dbReference type="ARBA" id="ARBA00023004"/>
    </source>
</evidence>
<dbReference type="InterPro" id="IPR001128">
    <property type="entry name" value="Cyt_P450"/>
</dbReference>
<dbReference type="GO" id="GO:0034650">
    <property type="term" value="P:cortisol metabolic process"/>
    <property type="evidence" value="ECO:0007669"/>
    <property type="project" value="TreeGrafter"/>
</dbReference>
<evidence type="ECO:0000256" key="1">
    <source>
        <dbReference type="ARBA" id="ARBA00001971"/>
    </source>
</evidence>
<dbReference type="GO" id="GO:0008203">
    <property type="term" value="P:cholesterol metabolic process"/>
    <property type="evidence" value="ECO:0007669"/>
    <property type="project" value="TreeGrafter"/>
</dbReference>
<dbReference type="Proteomes" id="UP000261360">
    <property type="component" value="Unplaced"/>
</dbReference>
<dbReference type="GO" id="GO:0042359">
    <property type="term" value="P:vitamin D metabolic process"/>
    <property type="evidence" value="ECO:0007669"/>
    <property type="project" value="UniProtKB-ARBA"/>
</dbReference>
<dbReference type="InterPro" id="IPR050479">
    <property type="entry name" value="CYP11_CYP27_families"/>
</dbReference>
<dbReference type="AlphaFoldDB" id="A0A3B4XEA9"/>
<dbReference type="GO" id="GO:0020037">
    <property type="term" value="F:heme binding"/>
    <property type="evidence" value="ECO:0007669"/>
    <property type="project" value="InterPro"/>
</dbReference>
<dbReference type="GO" id="GO:0005743">
    <property type="term" value="C:mitochondrial inner membrane"/>
    <property type="evidence" value="ECO:0007669"/>
    <property type="project" value="TreeGrafter"/>
</dbReference>
<dbReference type="PRINTS" id="PR00385">
    <property type="entry name" value="P450"/>
</dbReference>
<dbReference type="GeneTree" id="ENSGT00950000182905"/>
<dbReference type="PROSITE" id="PS00086">
    <property type="entry name" value="CYTOCHROME_P450"/>
    <property type="match status" value="1"/>
</dbReference>
<evidence type="ECO:0000256" key="4">
    <source>
        <dbReference type="ARBA" id="ARBA00022723"/>
    </source>
</evidence>
<evidence type="ECO:0000256" key="5">
    <source>
        <dbReference type="ARBA" id="ARBA00023002"/>
    </source>
</evidence>
<evidence type="ECO:0000313" key="10">
    <source>
        <dbReference type="Ensembl" id="ENSSLDP00000010683.1"/>
    </source>
</evidence>
<dbReference type="PANTHER" id="PTHR24279:SF123">
    <property type="entry name" value="CYTOCHROME P450 FAMILY 27 SUBFAMILY A MEMBER 1"/>
    <property type="match status" value="1"/>
</dbReference>
<reference evidence="10" key="1">
    <citation type="submission" date="2025-08" db="UniProtKB">
        <authorList>
            <consortium name="Ensembl"/>
        </authorList>
    </citation>
    <scope>IDENTIFICATION</scope>
</reference>
<protein>
    <submittedName>
        <fullName evidence="10">Cytochrome P450 family 27 subfamily A member 3</fullName>
    </submittedName>
</protein>
<keyword evidence="5 9" id="KW-0560">Oxidoreductase</keyword>
<dbReference type="GO" id="GO:0004497">
    <property type="term" value="F:monooxygenase activity"/>
    <property type="evidence" value="ECO:0007669"/>
    <property type="project" value="UniProtKB-KW"/>
</dbReference>
<dbReference type="InterPro" id="IPR036396">
    <property type="entry name" value="Cyt_P450_sf"/>
</dbReference>
<dbReference type="GO" id="GO:0006700">
    <property type="term" value="P:C21-steroid hormone biosynthetic process"/>
    <property type="evidence" value="ECO:0007669"/>
    <property type="project" value="TreeGrafter"/>
</dbReference>
<dbReference type="GO" id="GO:0005506">
    <property type="term" value="F:iron ion binding"/>
    <property type="evidence" value="ECO:0007669"/>
    <property type="project" value="InterPro"/>
</dbReference>
<name>A0A3B4XEA9_SERLL</name>
<evidence type="ECO:0000256" key="2">
    <source>
        <dbReference type="ARBA" id="ARBA00010617"/>
    </source>
</evidence>
<dbReference type="InterPro" id="IPR002401">
    <property type="entry name" value="Cyt_P450_E_grp-I"/>
</dbReference>
<dbReference type="PRINTS" id="PR00463">
    <property type="entry name" value="EP450I"/>
</dbReference>
<keyword evidence="3 8" id="KW-0349">Heme</keyword>
<keyword evidence="7 9" id="KW-0503">Monooxygenase</keyword>
<dbReference type="GO" id="GO:0016705">
    <property type="term" value="F:oxidoreductase activity, acting on paired donors, with incorporation or reduction of molecular oxygen"/>
    <property type="evidence" value="ECO:0007669"/>
    <property type="project" value="InterPro"/>
</dbReference>
<dbReference type="Gene3D" id="1.10.630.10">
    <property type="entry name" value="Cytochrome P450"/>
    <property type="match status" value="1"/>
</dbReference>
<evidence type="ECO:0000313" key="11">
    <source>
        <dbReference type="Proteomes" id="UP000261360"/>
    </source>
</evidence>
<dbReference type="STRING" id="1841481.ENSSLDP00000010683"/>
<evidence type="ECO:0000256" key="3">
    <source>
        <dbReference type="ARBA" id="ARBA00022617"/>
    </source>
</evidence>
<accession>A0A3B4XEA9</accession>